<dbReference type="GO" id="GO:0005576">
    <property type="term" value="C:extracellular region"/>
    <property type="evidence" value="ECO:0007669"/>
    <property type="project" value="UniProtKB-SubCell"/>
</dbReference>
<evidence type="ECO:0000256" key="4">
    <source>
        <dbReference type="SAM" id="SignalP"/>
    </source>
</evidence>
<evidence type="ECO:0000256" key="3">
    <source>
        <dbReference type="ARBA" id="ARBA00022729"/>
    </source>
</evidence>
<dbReference type="InterPro" id="IPR050822">
    <property type="entry name" value="Cerebellin_Synaptic_Org"/>
</dbReference>
<dbReference type="InterPro" id="IPR001073">
    <property type="entry name" value="C1q_dom"/>
</dbReference>
<feature type="signal peptide" evidence="4">
    <location>
        <begin position="1"/>
        <end position="20"/>
    </location>
</feature>
<dbReference type="EMBL" id="CACVKT020004486">
    <property type="protein sequence ID" value="CAC5390246.1"/>
    <property type="molecule type" value="Genomic_DNA"/>
</dbReference>
<dbReference type="OrthoDB" id="6057180at2759"/>
<dbReference type="Pfam" id="PF00386">
    <property type="entry name" value="C1q"/>
    <property type="match status" value="1"/>
</dbReference>
<proteinExistence type="predicted"/>
<protein>
    <recommendedName>
        <fullName evidence="5">C1q domain-containing protein</fullName>
    </recommendedName>
</protein>
<comment type="subcellular location">
    <subcellularLocation>
        <location evidence="1">Secreted</location>
    </subcellularLocation>
</comment>
<evidence type="ECO:0000313" key="6">
    <source>
        <dbReference type="EMBL" id="CAC5390246.1"/>
    </source>
</evidence>
<evidence type="ECO:0000256" key="2">
    <source>
        <dbReference type="ARBA" id="ARBA00022525"/>
    </source>
</evidence>
<accession>A0A6J8C3W1</accession>
<keyword evidence="7" id="KW-1185">Reference proteome</keyword>
<evidence type="ECO:0000256" key="1">
    <source>
        <dbReference type="ARBA" id="ARBA00004613"/>
    </source>
</evidence>
<dbReference type="Proteomes" id="UP000507470">
    <property type="component" value="Unassembled WGS sequence"/>
</dbReference>
<evidence type="ECO:0000313" key="7">
    <source>
        <dbReference type="Proteomes" id="UP000507470"/>
    </source>
</evidence>
<evidence type="ECO:0000259" key="5">
    <source>
        <dbReference type="PROSITE" id="PS50871"/>
    </source>
</evidence>
<dbReference type="Gene3D" id="2.60.120.40">
    <property type="match status" value="1"/>
</dbReference>
<dbReference type="SMART" id="SM00110">
    <property type="entry name" value="C1Q"/>
    <property type="match status" value="1"/>
</dbReference>
<sequence>MKDFKLLFLILGNFLAVCLSLQSNNISTQPLQDERISVLERSLQKYDNMLHNLCEDYKKEPVMFYAIIKNRRFDLQKDSTVVFEDVVINKGHHYNQNSGIFVAPKSGIYLFSWTVSTETTGYIIAELVIENNVISSTGNTDTNGGYQSASMTALGRMEKNDHAFIRTTGFGTANSFRSQDNYPQSSFLGVLISNEL</sequence>
<dbReference type="PRINTS" id="PR00007">
    <property type="entry name" value="COMPLEMNTC1Q"/>
</dbReference>
<keyword evidence="2" id="KW-0964">Secreted</keyword>
<reference evidence="6 7" key="1">
    <citation type="submission" date="2020-06" db="EMBL/GenBank/DDBJ databases">
        <authorList>
            <person name="Li R."/>
            <person name="Bekaert M."/>
        </authorList>
    </citation>
    <scope>NUCLEOTIDE SEQUENCE [LARGE SCALE GENOMIC DNA]</scope>
    <source>
        <strain evidence="7">wild</strain>
    </source>
</reference>
<feature type="chain" id="PRO_5026740663" description="C1q domain-containing protein" evidence="4">
    <location>
        <begin position="21"/>
        <end position="196"/>
    </location>
</feature>
<gene>
    <name evidence="6" type="ORF">MCOR_25359</name>
</gene>
<organism evidence="6 7">
    <name type="scientific">Mytilus coruscus</name>
    <name type="common">Sea mussel</name>
    <dbReference type="NCBI Taxonomy" id="42192"/>
    <lineage>
        <taxon>Eukaryota</taxon>
        <taxon>Metazoa</taxon>
        <taxon>Spiralia</taxon>
        <taxon>Lophotrochozoa</taxon>
        <taxon>Mollusca</taxon>
        <taxon>Bivalvia</taxon>
        <taxon>Autobranchia</taxon>
        <taxon>Pteriomorphia</taxon>
        <taxon>Mytilida</taxon>
        <taxon>Mytiloidea</taxon>
        <taxon>Mytilidae</taxon>
        <taxon>Mytilinae</taxon>
        <taxon>Mytilus</taxon>
    </lineage>
</organism>
<keyword evidence="3 4" id="KW-0732">Signal</keyword>
<name>A0A6J8C3W1_MYTCO</name>
<dbReference type="InterPro" id="IPR008983">
    <property type="entry name" value="Tumour_necrosis_fac-like_dom"/>
</dbReference>
<dbReference type="SUPFAM" id="SSF49842">
    <property type="entry name" value="TNF-like"/>
    <property type="match status" value="1"/>
</dbReference>
<dbReference type="PANTHER" id="PTHR22923:SF116">
    <property type="entry name" value="C1Q DOMAIN-CONTAINING PROTEIN"/>
    <property type="match status" value="1"/>
</dbReference>
<dbReference type="AlphaFoldDB" id="A0A6J8C3W1"/>
<feature type="domain" description="C1q" evidence="5">
    <location>
        <begin position="57"/>
        <end position="196"/>
    </location>
</feature>
<dbReference type="PROSITE" id="PS50871">
    <property type="entry name" value="C1Q"/>
    <property type="match status" value="1"/>
</dbReference>
<dbReference type="PANTHER" id="PTHR22923">
    <property type="entry name" value="CEREBELLIN-RELATED"/>
    <property type="match status" value="1"/>
</dbReference>